<feature type="region of interest" description="Disordered" evidence="1">
    <location>
        <begin position="352"/>
        <end position="396"/>
    </location>
</feature>
<organism evidence="2 3">
    <name type="scientific">Cytospora mali</name>
    <name type="common">Apple Valsa canker fungus</name>
    <name type="synonym">Valsa mali</name>
    <dbReference type="NCBI Taxonomy" id="578113"/>
    <lineage>
        <taxon>Eukaryota</taxon>
        <taxon>Fungi</taxon>
        <taxon>Dikarya</taxon>
        <taxon>Ascomycota</taxon>
        <taxon>Pezizomycotina</taxon>
        <taxon>Sordariomycetes</taxon>
        <taxon>Sordariomycetidae</taxon>
        <taxon>Diaporthales</taxon>
        <taxon>Cytosporaceae</taxon>
        <taxon>Cytospora</taxon>
    </lineage>
</organism>
<dbReference type="Proteomes" id="UP000078559">
    <property type="component" value="Chromosome 7"/>
</dbReference>
<feature type="region of interest" description="Disordered" evidence="1">
    <location>
        <begin position="280"/>
        <end position="334"/>
    </location>
</feature>
<keyword evidence="3" id="KW-1185">Reference proteome</keyword>
<feature type="compositionally biased region" description="Low complexity" evidence="1">
    <location>
        <begin position="60"/>
        <end position="71"/>
    </location>
</feature>
<accession>A0A194W4K3</accession>
<sequence>MPKAKSRGSPRKSRRLTDFASDVEMVGIDLPRGERVKPKGKSRSGFQTKHEDDRKSRVGKTIPPTQPKTQTARGSDAAGGHTRSHTAAAASINPFAPRGGGDRDRNRQLSAVSALSAQPGPWCEKCNQLNRQLHGYLLDILKTGEQAVDEWAYAVGASPDHMECEPAPERIIPEGYRRCSQQCQSCVAKRAGGEVGFTTPPGSYTWSSTTPTTIGYQNQPGVTNEAQMGRGPYSQTGPGSTIPRTTPEPTSSPPGPSAHINHGLVAIPEGQKLLHARWAGPPHAQMPLPSPPAQQPHPLQQPWGGSAHHPVNANPDIPAQPWEHPGVEARTGPSDQHAVLPSIFEHNAAVLPLTPPKEPTATNNKRRHRHVTPIPVDQAIYPSANSGRLQGQAPQW</sequence>
<feature type="compositionally biased region" description="Polar residues" evidence="1">
    <location>
        <begin position="209"/>
        <end position="226"/>
    </location>
</feature>
<evidence type="ECO:0000313" key="2">
    <source>
        <dbReference type="EMBL" id="KUI71394.1"/>
    </source>
</evidence>
<reference evidence="2" key="1">
    <citation type="submission" date="2014-12" db="EMBL/GenBank/DDBJ databases">
        <title>Genome Sequence of Valsa Canker Pathogens Uncovers a Specific Adaption of Colonization on Woody Bark.</title>
        <authorList>
            <person name="Yin Z."/>
            <person name="Liu H."/>
            <person name="Gao X."/>
            <person name="Li Z."/>
            <person name="Song N."/>
            <person name="Ke X."/>
            <person name="Dai Q."/>
            <person name="Wu Y."/>
            <person name="Sun Y."/>
            <person name="Xu J.-R."/>
            <person name="Kang Z.K."/>
            <person name="Wang L."/>
            <person name="Huang L."/>
        </authorList>
    </citation>
    <scope>NUCLEOTIDE SEQUENCE [LARGE SCALE GENOMIC DNA]</scope>
    <source>
        <strain evidence="2">03-8</strain>
    </source>
</reference>
<gene>
    <name evidence="2" type="ORF">VM1G_06700</name>
</gene>
<evidence type="ECO:0000313" key="3">
    <source>
        <dbReference type="Proteomes" id="UP000078559"/>
    </source>
</evidence>
<dbReference type="EMBL" id="CM003104">
    <property type="protein sequence ID" value="KUI71394.1"/>
    <property type="molecule type" value="Genomic_DNA"/>
</dbReference>
<feature type="compositionally biased region" description="Low complexity" evidence="1">
    <location>
        <begin position="240"/>
        <end position="249"/>
    </location>
</feature>
<feature type="compositionally biased region" description="Polar residues" evidence="1">
    <location>
        <begin position="383"/>
        <end position="396"/>
    </location>
</feature>
<name>A0A194W4K3_CYTMA</name>
<protein>
    <submittedName>
        <fullName evidence="2">Uncharacterized protein</fullName>
    </submittedName>
</protein>
<feature type="region of interest" description="Disordered" evidence="1">
    <location>
        <begin position="209"/>
        <end position="262"/>
    </location>
</feature>
<dbReference type="OrthoDB" id="5230315at2759"/>
<feature type="compositionally biased region" description="Basic residues" evidence="1">
    <location>
        <begin position="1"/>
        <end position="14"/>
    </location>
</feature>
<feature type="region of interest" description="Disordered" evidence="1">
    <location>
        <begin position="1"/>
        <end position="105"/>
    </location>
</feature>
<dbReference type="AlphaFoldDB" id="A0A194W4K3"/>
<evidence type="ECO:0000256" key="1">
    <source>
        <dbReference type="SAM" id="MobiDB-lite"/>
    </source>
</evidence>
<proteinExistence type="predicted"/>